<dbReference type="InterPro" id="IPR009057">
    <property type="entry name" value="Homeodomain-like_sf"/>
</dbReference>
<dbReference type="OrthoDB" id="2388018at2"/>
<dbReference type="GO" id="GO:0003700">
    <property type="term" value="F:DNA-binding transcription factor activity"/>
    <property type="evidence" value="ECO:0007669"/>
    <property type="project" value="TreeGrafter"/>
</dbReference>
<dbReference type="SUPFAM" id="SSF46689">
    <property type="entry name" value="Homeodomain-like"/>
    <property type="match status" value="1"/>
</dbReference>
<dbReference type="InterPro" id="IPR050109">
    <property type="entry name" value="HTH-type_TetR-like_transc_reg"/>
</dbReference>
<organism evidence="6 7">
    <name type="scientific">Psychrobacillus vulpis</name>
    <dbReference type="NCBI Taxonomy" id="2325572"/>
    <lineage>
        <taxon>Bacteria</taxon>
        <taxon>Bacillati</taxon>
        <taxon>Bacillota</taxon>
        <taxon>Bacilli</taxon>
        <taxon>Bacillales</taxon>
        <taxon>Bacillaceae</taxon>
        <taxon>Psychrobacillus</taxon>
    </lineage>
</organism>
<keyword evidence="7" id="KW-1185">Reference proteome</keyword>
<dbReference type="PANTHER" id="PTHR30055:SF234">
    <property type="entry name" value="HTH-TYPE TRANSCRIPTIONAL REGULATOR BETI"/>
    <property type="match status" value="1"/>
</dbReference>
<sequence length="249" mass="28885">MLIFLLLLMLIDKDFKSLEYKLIPCKHVTINARRIVGVTKMSKREQQRQQRRQNIIGIAKDLFLEKGVQNIQMQDVATAAGIGIATLFRYFPKKEYLMIAATNAITEEMAKEVGKIVEQEITAYEKIEKILEYYMGIAKDPQLRLAKYFESFDLYEKIAEESPEQYAEYLSARNKLANFLFTVAEQGKKDTSLRSDVDLDLFIMTMVQNFSIFTYKSSLTKHDTNLSTLLSADKQLLLMKDVFLRYIQP</sequence>
<evidence type="ECO:0000256" key="2">
    <source>
        <dbReference type="ARBA" id="ARBA00023125"/>
    </source>
</evidence>
<evidence type="ECO:0000256" key="4">
    <source>
        <dbReference type="PROSITE-ProRule" id="PRU00335"/>
    </source>
</evidence>
<dbReference type="EMBL" id="VDGI01000005">
    <property type="protein sequence ID" value="TQR20533.1"/>
    <property type="molecule type" value="Genomic_DNA"/>
</dbReference>
<accession>A0A544TSW4</accession>
<dbReference type="PANTHER" id="PTHR30055">
    <property type="entry name" value="HTH-TYPE TRANSCRIPTIONAL REGULATOR RUTR"/>
    <property type="match status" value="1"/>
</dbReference>
<protein>
    <submittedName>
        <fullName evidence="6">TetR/AcrR family transcriptional regulator</fullName>
    </submittedName>
</protein>
<dbReference type="GO" id="GO:0000976">
    <property type="term" value="F:transcription cis-regulatory region binding"/>
    <property type="evidence" value="ECO:0007669"/>
    <property type="project" value="TreeGrafter"/>
</dbReference>
<dbReference type="PROSITE" id="PS50977">
    <property type="entry name" value="HTH_TETR_2"/>
    <property type="match status" value="1"/>
</dbReference>
<feature type="domain" description="HTH tetR-type" evidence="5">
    <location>
        <begin position="49"/>
        <end position="109"/>
    </location>
</feature>
<dbReference type="Pfam" id="PF00440">
    <property type="entry name" value="TetR_N"/>
    <property type="match status" value="1"/>
</dbReference>
<evidence type="ECO:0000256" key="1">
    <source>
        <dbReference type="ARBA" id="ARBA00023015"/>
    </source>
</evidence>
<dbReference type="Proteomes" id="UP000316626">
    <property type="component" value="Unassembled WGS sequence"/>
</dbReference>
<proteinExistence type="predicted"/>
<gene>
    <name evidence="6" type="ORF">FG384_07185</name>
</gene>
<comment type="caution">
    <text evidence="6">The sequence shown here is derived from an EMBL/GenBank/DDBJ whole genome shotgun (WGS) entry which is preliminary data.</text>
</comment>
<evidence type="ECO:0000256" key="3">
    <source>
        <dbReference type="ARBA" id="ARBA00023163"/>
    </source>
</evidence>
<keyword evidence="3" id="KW-0804">Transcription</keyword>
<dbReference type="InterPro" id="IPR001647">
    <property type="entry name" value="HTH_TetR"/>
</dbReference>
<evidence type="ECO:0000313" key="6">
    <source>
        <dbReference type="EMBL" id="TQR20533.1"/>
    </source>
</evidence>
<feature type="DNA-binding region" description="H-T-H motif" evidence="4">
    <location>
        <begin position="72"/>
        <end position="91"/>
    </location>
</feature>
<dbReference type="PRINTS" id="PR00455">
    <property type="entry name" value="HTHTETR"/>
</dbReference>
<dbReference type="AlphaFoldDB" id="A0A544TSW4"/>
<dbReference type="Gene3D" id="1.10.357.10">
    <property type="entry name" value="Tetracycline Repressor, domain 2"/>
    <property type="match status" value="1"/>
</dbReference>
<evidence type="ECO:0000313" key="7">
    <source>
        <dbReference type="Proteomes" id="UP000316626"/>
    </source>
</evidence>
<name>A0A544TSW4_9BACI</name>
<keyword evidence="2 4" id="KW-0238">DNA-binding</keyword>
<reference evidence="6 7" key="1">
    <citation type="submission" date="2019-06" db="EMBL/GenBank/DDBJ databases">
        <title>Psychrobacillus vulpis sp. nov., a new species isolated from feces of a red fox that inhabits in The Tablas de Daimiel Natural Park, Albacete, Spain.</title>
        <authorList>
            <person name="Rodriguez M."/>
            <person name="Reina J.C."/>
            <person name="Bejar V."/>
            <person name="Llamas I."/>
        </authorList>
    </citation>
    <scope>NUCLEOTIDE SEQUENCE [LARGE SCALE GENOMIC DNA]</scope>
    <source>
        <strain evidence="6 7">Z8</strain>
    </source>
</reference>
<evidence type="ECO:0000259" key="5">
    <source>
        <dbReference type="PROSITE" id="PS50977"/>
    </source>
</evidence>
<keyword evidence="1" id="KW-0805">Transcription regulation</keyword>